<dbReference type="Pfam" id="PF01764">
    <property type="entry name" value="Lipase_3"/>
    <property type="match status" value="1"/>
</dbReference>
<dbReference type="PANTHER" id="PTHR46640:SF1">
    <property type="entry name" value="FUNGAL LIPASE-LIKE DOMAIN-CONTAINING PROTEIN-RELATED"/>
    <property type="match status" value="1"/>
</dbReference>
<dbReference type="OMA" id="GEYRMKY"/>
<dbReference type="GO" id="GO:0006629">
    <property type="term" value="P:lipid metabolic process"/>
    <property type="evidence" value="ECO:0007669"/>
    <property type="project" value="InterPro"/>
</dbReference>
<gene>
    <name evidence="5" type="ORF">NEOLI_004066</name>
</gene>
<evidence type="ECO:0000256" key="2">
    <source>
        <dbReference type="ARBA" id="ARBA00022801"/>
    </source>
</evidence>
<dbReference type="GO" id="GO:0016787">
    <property type="term" value="F:hydrolase activity"/>
    <property type="evidence" value="ECO:0007669"/>
    <property type="project" value="UniProtKB-KW"/>
</dbReference>
<dbReference type="STRING" id="1198029.A0A1U7LMN9"/>
<name>A0A1U7LMN9_NEOID</name>
<comment type="caution">
    <text evidence="5">The sequence shown here is derived from an EMBL/GenBank/DDBJ whole genome shotgun (WGS) entry which is preliminary data.</text>
</comment>
<dbReference type="Gene3D" id="3.40.50.1820">
    <property type="entry name" value="alpha/beta hydrolase"/>
    <property type="match status" value="1"/>
</dbReference>
<dbReference type="PANTHER" id="PTHR46640">
    <property type="entry name" value="TRIACYLGLYCEROL LIPASE, PUTATIVE (AFU_ORTHOLOGUE AFUA_6G06510)-RELATED"/>
    <property type="match status" value="1"/>
</dbReference>
<feature type="domain" description="Fungal lipase-type" evidence="4">
    <location>
        <begin position="100"/>
        <end position="232"/>
    </location>
</feature>
<reference evidence="5 6" key="1">
    <citation type="submission" date="2016-04" db="EMBL/GenBank/DDBJ databases">
        <title>Evolutionary innovation and constraint leading to complex multicellularity in the Ascomycota.</title>
        <authorList>
            <person name="Cisse O."/>
            <person name="Nguyen A."/>
            <person name="Hewitt D.A."/>
            <person name="Jedd G."/>
            <person name="Stajich J.E."/>
        </authorList>
    </citation>
    <scope>NUCLEOTIDE SEQUENCE [LARGE SCALE GENOMIC DNA]</scope>
    <source>
        <strain evidence="5 6">DAH-3</strain>
    </source>
</reference>
<sequence>MRILLYLSFLGDIALASEILFVPINSKVKQVTLEQYFLFKQLSKFQAIAYCAPYITPKFQCASYCSDYKNVSLVKTFQTDLNTDIAGYLARDDNDKRLLLVFRGSYSVVDVIDDLRLASQPYAVFGCSNCAIHDGFYAGFLAVKDLINDILLESIHQFPHYDVWVLGHSLGAAVAGLYAVDLKSEAGIQIKVVTFGGPRIGNQAFAKFMNDLFLNDYLRITHLHDQVPRLPPSLLGYSHQSSEYYQSTWKWNREDMIICNESEDKCKPEYPGLISDMLTAHLYYFMSFGHCLLPIQ</sequence>
<dbReference type="InterPro" id="IPR002921">
    <property type="entry name" value="Fungal_lipase-type"/>
</dbReference>
<proteinExistence type="predicted"/>
<keyword evidence="2" id="KW-0378">Hydrolase</keyword>
<accession>A0A1U7LMN9</accession>
<dbReference type="Proteomes" id="UP000186594">
    <property type="component" value="Unassembled WGS sequence"/>
</dbReference>
<feature type="chain" id="PRO_5012052665" evidence="3">
    <location>
        <begin position="17"/>
        <end position="296"/>
    </location>
</feature>
<dbReference type="AlphaFoldDB" id="A0A1U7LMN9"/>
<evidence type="ECO:0000256" key="1">
    <source>
        <dbReference type="ARBA" id="ARBA00022729"/>
    </source>
</evidence>
<protein>
    <submittedName>
        <fullName evidence="5">Lipase</fullName>
    </submittedName>
</protein>
<dbReference type="InterPro" id="IPR051299">
    <property type="entry name" value="AB_hydrolase_lip/est"/>
</dbReference>
<evidence type="ECO:0000313" key="5">
    <source>
        <dbReference type="EMBL" id="OLL23924.1"/>
    </source>
</evidence>
<evidence type="ECO:0000313" key="6">
    <source>
        <dbReference type="Proteomes" id="UP000186594"/>
    </source>
</evidence>
<evidence type="ECO:0000256" key="3">
    <source>
        <dbReference type="SAM" id="SignalP"/>
    </source>
</evidence>
<keyword evidence="6" id="KW-1185">Reference proteome</keyword>
<feature type="signal peptide" evidence="3">
    <location>
        <begin position="1"/>
        <end position="16"/>
    </location>
</feature>
<dbReference type="CDD" id="cd00519">
    <property type="entry name" value="Lipase_3"/>
    <property type="match status" value="1"/>
</dbReference>
<dbReference type="EMBL" id="LXFE01001090">
    <property type="protein sequence ID" value="OLL23924.1"/>
    <property type="molecule type" value="Genomic_DNA"/>
</dbReference>
<dbReference type="OrthoDB" id="438440at2759"/>
<keyword evidence="1 3" id="KW-0732">Signal</keyword>
<organism evidence="5 6">
    <name type="scientific">Neolecta irregularis (strain DAH-3)</name>
    <dbReference type="NCBI Taxonomy" id="1198029"/>
    <lineage>
        <taxon>Eukaryota</taxon>
        <taxon>Fungi</taxon>
        <taxon>Dikarya</taxon>
        <taxon>Ascomycota</taxon>
        <taxon>Taphrinomycotina</taxon>
        <taxon>Neolectales</taxon>
        <taxon>Neolectaceae</taxon>
        <taxon>Neolecta</taxon>
    </lineage>
</organism>
<evidence type="ECO:0000259" key="4">
    <source>
        <dbReference type="Pfam" id="PF01764"/>
    </source>
</evidence>
<dbReference type="SUPFAM" id="SSF53474">
    <property type="entry name" value="alpha/beta-Hydrolases"/>
    <property type="match status" value="1"/>
</dbReference>
<dbReference type="InterPro" id="IPR029058">
    <property type="entry name" value="AB_hydrolase_fold"/>
</dbReference>